<evidence type="ECO:0000313" key="1">
    <source>
        <dbReference type="EMBL" id="KAH9312434.1"/>
    </source>
</evidence>
<keyword evidence="2" id="KW-1185">Reference proteome</keyword>
<proteinExistence type="predicted"/>
<dbReference type="AlphaFoldDB" id="A0AA38G034"/>
<evidence type="ECO:0000313" key="2">
    <source>
        <dbReference type="Proteomes" id="UP000824469"/>
    </source>
</evidence>
<dbReference type="Proteomes" id="UP000824469">
    <property type="component" value="Unassembled WGS sequence"/>
</dbReference>
<feature type="non-terminal residue" evidence="1">
    <location>
        <position position="1"/>
    </location>
</feature>
<reference evidence="1 2" key="1">
    <citation type="journal article" date="2021" name="Nat. Plants">
        <title>The Taxus genome provides insights into paclitaxel biosynthesis.</title>
        <authorList>
            <person name="Xiong X."/>
            <person name="Gou J."/>
            <person name="Liao Q."/>
            <person name="Li Y."/>
            <person name="Zhou Q."/>
            <person name="Bi G."/>
            <person name="Li C."/>
            <person name="Du R."/>
            <person name="Wang X."/>
            <person name="Sun T."/>
            <person name="Guo L."/>
            <person name="Liang H."/>
            <person name="Lu P."/>
            <person name="Wu Y."/>
            <person name="Zhang Z."/>
            <person name="Ro D.K."/>
            <person name="Shang Y."/>
            <person name="Huang S."/>
            <person name="Yan J."/>
        </authorList>
    </citation>
    <scope>NUCLEOTIDE SEQUENCE [LARGE SCALE GENOMIC DNA]</scope>
    <source>
        <strain evidence="1">Ta-2019</strain>
    </source>
</reference>
<gene>
    <name evidence="1" type="ORF">KI387_027469</name>
</gene>
<name>A0AA38G034_TAXCH</name>
<comment type="caution">
    <text evidence="1">The sequence shown here is derived from an EMBL/GenBank/DDBJ whole genome shotgun (WGS) entry which is preliminary data.</text>
</comment>
<protein>
    <submittedName>
        <fullName evidence="1">Uncharacterized protein</fullName>
    </submittedName>
</protein>
<sequence length="83" mass="9329">LKLVAIPFYDEVKALLLLYSLPDSWDNLVMVASNTASANNILKFDYVVSIILNEEIGKKITEETSSGNTLNVEIRGRQKERSK</sequence>
<organism evidence="1 2">
    <name type="scientific">Taxus chinensis</name>
    <name type="common">Chinese yew</name>
    <name type="synonym">Taxus wallichiana var. chinensis</name>
    <dbReference type="NCBI Taxonomy" id="29808"/>
    <lineage>
        <taxon>Eukaryota</taxon>
        <taxon>Viridiplantae</taxon>
        <taxon>Streptophyta</taxon>
        <taxon>Embryophyta</taxon>
        <taxon>Tracheophyta</taxon>
        <taxon>Spermatophyta</taxon>
        <taxon>Pinopsida</taxon>
        <taxon>Pinidae</taxon>
        <taxon>Conifers II</taxon>
        <taxon>Cupressales</taxon>
        <taxon>Taxaceae</taxon>
        <taxon>Taxus</taxon>
    </lineage>
</organism>
<feature type="non-terminal residue" evidence="1">
    <location>
        <position position="83"/>
    </location>
</feature>
<accession>A0AA38G034</accession>
<dbReference type="EMBL" id="JAHRHJ020000006">
    <property type="protein sequence ID" value="KAH9312434.1"/>
    <property type="molecule type" value="Genomic_DNA"/>
</dbReference>